<evidence type="ECO:0000313" key="4">
    <source>
        <dbReference type="EMBL" id="MFD1952136.1"/>
    </source>
</evidence>
<keyword evidence="5" id="KW-1185">Reference proteome</keyword>
<organism evidence="4 5">
    <name type="scientific">Sphingomonas arantia</name>
    <dbReference type="NCBI Taxonomy" id="1460676"/>
    <lineage>
        <taxon>Bacteria</taxon>
        <taxon>Pseudomonadati</taxon>
        <taxon>Pseudomonadota</taxon>
        <taxon>Alphaproteobacteria</taxon>
        <taxon>Sphingomonadales</taxon>
        <taxon>Sphingomonadaceae</taxon>
        <taxon>Sphingomonas</taxon>
    </lineage>
</organism>
<evidence type="ECO:0000313" key="5">
    <source>
        <dbReference type="Proteomes" id="UP001597400"/>
    </source>
</evidence>
<dbReference type="PANTHER" id="PTHR47691">
    <property type="entry name" value="REGULATOR-RELATED"/>
    <property type="match status" value="1"/>
</dbReference>
<dbReference type="CDD" id="cd00383">
    <property type="entry name" value="trans_reg_C"/>
    <property type="match status" value="1"/>
</dbReference>
<feature type="DNA-binding region" description="OmpR/PhoB-type" evidence="2">
    <location>
        <begin position="58"/>
        <end position="156"/>
    </location>
</feature>
<dbReference type="PANTHER" id="PTHR47691:SF3">
    <property type="entry name" value="HTH-TYPE TRANSCRIPTIONAL REGULATOR RV0890C-RELATED"/>
    <property type="match status" value="1"/>
</dbReference>
<proteinExistence type="predicted"/>
<dbReference type="SMART" id="SM00862">
    <property type="entry name" value="Trans_reg_C"/>
    <property type="match status" value="1"/>
</dbReference>
<dbReference type="Proteomes" id="UP001597400">
    <property type="component" value="Unassembled WGS sequence"/>
</dbReference>
<sequence>MRTCLDRHTMLVQGSGYRVACIRRGVTPMFFHTAPLAYTWQIELQPQAQIGMATRRAKRSFAFGPFVLEPERQALLKDGNSVRIGGRALDILTLLVERSGEVVGKRELFERAWPDTFVDEANLKVNMAGIRRALGEGPGTARYIATVVGRGYRFVADVVPTRASTRQMPAVALPRFETGPSLMAR</sequence>
<feature type="domain" description="OmpR/PhoB-type" evidence="3">
    <location>
        <begin position="58"/>
        <end position="156"/>
    </location>
</feature>
<keyword evidence="1 2" id="KW-0238">DNA-binding</keyword>
<gene>
    <name evidence="4" type="ORF">ACFSGX_15285</name>
</gene>
<dbReference type="EMBL" id="JBHUGS010000005">
    <property type="protein sequence ID" value="MFD1952136.1"/>
    <property type="molecule type" value="Genomic_DNA"/>
</dbReference>
<dbReference type="InterPro" id="IPR001867">
    <property type="entry name" value="OmpR/PhoB-type_DNA-bd"/>
</dbReference>
<dbReference type="SUPFAM" id="SSF46894">
    <property type="entry name" value="C-terminal effector domain of the bipartite response regulators"/>
    <property type="match status" value="1"/>
</dbReference>
<dbReference type="Gene3D" id="1.10.10.10">
    <property type="entry name" value="Winged helix-like DNA-binding domain superfamily/Winged helix DNA-binding domain"/>
    <property type="match status" value="1"/>
</dbReference>
<dbReference type="InterPro" id="IPR016032">
    <property type="entry name" value="Sig_transdc_resp-reg_C-effctor"/>
</dbReference>
<evidence type="ECO:0000256" key="2">
    <source>
        <dbReference type="PROSITE-ProRule" id="PRU01091"/>
    </source>
</evidence>
<dbReference type="InterPro" id="IPR036388">
    <property type="entry name" value="WH-like_DNA-bd_sf"/>
</dbReference>
<comment type="caution">
    <text evidence="4">The sequence shown here is derived from an EMBL/GenBank/DDBJ whole genome shotgun (WGS) entry which is preliminary data.</text>
</comment>
<reference evidence="5" key="1">
    <citation type="journal article" date="2019" name="Int. J. Syst. Evol. Microbiol.">
        <title>The Global Catalogue of Microorganisms (GCM) 10K type strain sequencing project: providing services to taxonomists for standard genome sequencing and annotation.</title>
        <authorList>
            <consortium name="The Broad Institute Genomics Platform"/>
            <consortium name="The Broad Institute Genome Sequencing Center for Infectious Disease"/>
            <person name="Wu L."/>
            <person name="Ma J."/>
        </authorList>
    </citation>
    <scope>NUCLEOTIDE SEQUENCE [LARGE SCALE GENOMIC DNA]</scope>
    <source>
        <strain evidence="5">CGMCC 1.12702</strain>
    </source>
</reference>
<name>A0ABW4U4F6_9SPHN</name>
<dbReference type="PROSITE" id="PS51755">
    <property type="entry name" value="OMPR_PHOB"/>
    <property type="match status" value="1"/>
</dbReference>
<evidence type="ECO:0000256" key="1">
    <source>
        <dbReference type="ARBA" id="ARBA00023125"/>
    </source>
</evidence>
<evidence type="ECO:0000259" key="3">
    <source>
        <dbReference type="PROSITE" id="PS51755"/>
    </source>
</evidence>
<protein>
    <submittedName>
        <fullName evidence="4">Transcriptional regulator</fullName>
    </submittedName>
</protein>
<accession>A0ABW4U4F6</accession>
<dbReference type="Pfam" id="PF00486">
    <property type="entry name" value="Trans_reg_C"/>
    <property type="match status" value="1"/>
</dbReference>